<name>A0A5M9K2J7_MONFR</name>
<dbReference type="VEuPathDB" id="FungiDB:MFRU_002g03350"/>
<evidence type="ECO:0000256" key="3">
    <source>
        <dbReference type="ARBA" id="ARBA00036406"/>
    </source>
</evidence>
<sequence>MTQSEGTIRVAVTQAAPEWLDLEKTVEKTCRLIEEAATNGAKLVTFPECWIPGYPAWIWSRAVDFEFSTIYIKNSLKIDSPQMAQIRACAAKNHINVSLGFSENHNHSLYISQATIGSDGEILMARRKLMPSHMERTVFGDASGNCLNNVVEVPGVGRIGALACWEHAQPLLKYNTILQRETFHVAAWPPVFEHPGGPGLWSMSSAGTQNLSQTYAIESQSFVLHTTTVLTQKGVDRMGTGSGSLMNVPGGGSSAIFGPDGRKLSVDIPETEEGIIYADLDPDDILRYKAFIDVGGHYSRPDILWLGSDNREKKHSRIHEG</sequence>
<keyword evidence="8" id="KW-1185">Reference proteome</keyword>
<proteinExistence type="inferred from homology"/>
<dbReference type="GO" id="GO:0000257">
    <property type="term" value="F:nitrilase activity"/>
    <property type="evidence" value="ECO:0007669"/>
    <property type="project" value="UniProtKB-EC"/>
</dbReference>
<evidence type="ECO:0000256" key="5">
    <source>
        <dbReference type="PROSITE-ProRule" id="PRU10139"/>
    </source>
</evidence>
<evidence type="ECO:0000256" key="2">
    <source>
        <dbReference type="ARBA" id="ARBA00022801"/>
    </source>
</evidence>
<dbReference type="Gene3D" id="3.60.110.10">
    <property type="entry name" value="Carbon-nitrogen hydrolase"/>
    <property type="match status" value="1"/>
</dbReference>
<gene>
    <name evidence="7" type="ORF">EYC84_004258</name>
</gene>
<dbReference type="SUPFAM" id="SSF56317">
    <property type="entry name" value="Carbon-nitrogen hydrolase"/>
    <property type="match status" value="1"/>
</dbReference>
<dbReference type="InterPro" id="IPR036526">
    <property type="entry name" value="C-N_Hydrolase_sf"/>
</dbReference>
<dbReference type="OrthoDB" id="10250282at2759"/>
<dbReference type="PANTHER" id="PTHR46044:SF14">
    <property type="entry name" value="ARYLACETONITRILASE"/>
    <property type="match status" value="1"/>
</dbReference>
<dbReference type="InterPro" id="IPR044149">
    <property type="entry name" value="Nitrilases_CHs"/>
</dbReference>
<dbReference type="InterPro" id="IPR003010">
    <property type="entry name" value="C-N_Hydrolase"/>
</dbReference>
<evidence type="ECO:0000313" key="7">
    <source>
        <dbReference type="EMBL" id="KAA8575037.1"/>
    </source>
</evidence>
<dbReference type="PROSITE" id="PS50263">
    <property type="entry name" value="CN_HYDROLASE"/>
    <property type="match status" value="1"/>
</dbReference>
<evidence type="ECO:0000256" key="1">
    <source>
        <dbReference type="ARBA" id="ARBA00008129"/>
    </source>
</evidence>
<reference evidence="7 8" key="1">
    <citation type="submission" date="2019-06" db="EMBL/GenBank/DDBJ databases">
        <title>Genome Sequence of the Brown Rot Fungal Pathogen Monilinia fructicola.</title>
        <authorList>
            <person name="De Miccolis Angelini R.M."/>
            <person name="Landi L."/>
            <person name="Abate D."/>
            <person name="Pollastro S."/>
            <person name="Romanazzi G."/>
            <person name="Faretra F."/>
        </authorList>
    </citation>
    <scope>NUCLEOTIDE SEQUENCE [LARGE SCALE GENOMIC DNA]</scope>
    <source>
        <strain evidence="7 8">Mfrc123</strain>
    </source>
</reference>
<feature type="domain" description="CN hydrolase" evidence="6">
    <location>
        <begin position="8"/>
        <end position="282"/>
    </location>
</feature>
<dbReference type="EC" id="3.5.5.1" evidence="4"/>
<dbReference type="CDD" id="cd07564">
    <property type="entry name" value="nitrilases_CHs"/>
    <property type="match status" value="1"/>
</dbReference>
<comment type="catalytic activity">
    <reaction evidence="3">
        <text>a nitrile + 2 H2O = a carboxylate + NH4(+)</text>
        <dbReference type="Rhea" id="RHEA:21724"/>
        <dbReference type="ChEBI" id="CHEBI:15377"/>
        <dbReference type="ChEBI" id="CHEBI:18379"/>
        <dbReference type="ChEBI" id="CHEBI:28938"/>
        <dbReference type="ChEBI" id="CHEBI:29067"/>
        <dbReference type="EC" id="3.5.5.1"/>
    </reaction>
</comment>
<evidence type="ECO:0000313" key="8">
    <source>
        <dbReference type="Proteomes" id="UP000322873"/>
    </source>
</evidence>
<comment type="caution">
    <text evidence="7">The sequence shown here is derived from an EMBL/GenBank/DDBJ whole genome shotgun (WGS) entry which is preliminary data.</text>
</comment>
<dbReference type="InterPro" id="IPR000132">
    <property type="entry name" value="Nitrilase/CN_hydratase_CS"/>
</dbReference>
<dbReference type="FunFam" id="3.60.110.10:FF:000011">
    <property type="entry name" value="Cyanide hydratase"/>
    <property type="match status" value="1"/>
</dbReference>
<comment type="similarity">
    <text evidence="1">Belongs to the carbon-nitrogen hydrolase superfamily. Nitrilase family.</text>
</comment>
<accession>A0A5M9K2J7</accession>
<dbReference type="Pfam" id="PF00795">
    <property type="entry name" value="CN_hydrolase"/>
    <property type="match status" value="1"/>
</dbReference>
<keyword evidence="2" id="KW-0378">Hydrolase</keyword>
<evidence type="ECO:0000256" key="4">
    <source>
        <dbReference type="ARBA" id="ARBA00039045"/>
    </source>
</evidence>
<dbReference type="PROSITE" id="PS00921">
    <property type="entry name" value="NITRIL_CHT_2"/>
    <property type="match status" value="1"/>
</dbReference>
<dbReference type="PROSITE" id="PS00920">
    <property type="entry name" value="NITRIL_CHT_1"/>
    <property type="match status" value="1"/>
</dbReference>
<organism evidence="7 8">
    <name type="scientific">Monilinia fructicola</name>
    <name type="common">Brown rot fungus</name>
    <name type="synonym">Ciboria fructicola</name>
    <dbReference type="NCBI Taxonomy" id="38448"/>
    <lineage>
        <taxon>Eukaryota</taxon>
        <taxon>Fungi</taxon>
        <taxon>Dikarya</taxon>
        <taxon>Ascomycota</taxon>
        <taxon>Pezizomycotina</taxon>
        <taxon>Leotiomycetes</taxon>
        <taxon>Helotiales</taxon>
        <taxon>Sclerotiniaceae</taxon>
        <taxon>Monilinia</taxon>
    </lineage>
</organism>
<dbReference type="AlphaFoldDB" id="A0A5M9K2J7"/>
<dbReference type="GO" id="GO:0016836">
    <property type="term" value="F:hydro-lyase activity"/>
    <property type="evidence" value="ECO:0007669"/>
    <property type="project" value="UniProtKB-ARBA"/>
</dbReference>
<dbReference type="Proteomes" id="UP000322873">
    <property type="component" value="Unassembled WGS sequence"/>
</dbReference>
<dbReference type="PANTHER" id="PTHR46044">
    <property type="entry name" value="NITRILASE"/>
    <property type="match status" value="1"/>
</dbReference>
<dbReference type="EMBL" id="VICG01000002">
    <property type="protein sequence ID" value="KAA8575037.1"/>
    <property type="molecule type" value="Genomic_DNA"/>
</dbReference>
<protein>
    <recommendedName>
        <fullName evidence="4">nitrilase</fullName>
        <ecNumber evidence="4">3.5.5.1</ecNumber>
    </recommendedName>
</protein>
<feature type="active site" description="Proton acceptor" evidence="5">
    <location>
        <position position="48"/>
    </location>
</feature>
<evidence type="ECO:0000259" key="6">
    <source>
        <dbReference type="PROSITE" id="PS50263"/>
    </source>
</evidence>